<name>A0A2V1DTV1_9PLEO</name>
<evidence type="ECO:0000256" key="7">
    <source>
        <dbReference type="ARBA" id="ARBA00022989"/>
    </source>
</evidence>
<dbReference type="EMBL" id="KZ805355">
    <property type="protein sequence ID" value="PVI01571.1"/>
    <property type="molecule type" value="Genomic_DNA"/>
</dbReference>
<dbReference type="CDD" id="cd11061">
    <property type="entry name" value="CYP67-like"/>
    <property type="match status" value="1"/>
</dbReference>
<evidence type="ECO:0000256" key="13">
    <source>
        <dbReference type="RuleBase" id="RU000461"/>
    </source>
</evidence>
<dbReference type="InterPro" id="IPR002401">
    <property type="entry name" value="Cyt_P450_E_grp-I"/>
</dbReference>
<keyword evidence="8 13" id="KW-0560">Oxidoreductase</keyword>
<keyword evidence="16" id="KW-1185">Reference proteome</keyword>
<evidence type="ECO:0000256" key="14">
    <source>
        <dbReference type="SAM" id="Phobius"/>
    </source>
</evidence>
<dbReference type="GO" id="GO:0020037">
    <property type="term" value="F:heme binding"/>
    <property type="evidence" value="ECO:0007669"/>
    <property type="project" value="InterPro"/>
</dbReference>
<evidence type="ECO:0000313" key="16">
    <source>
        <dbReference type="Proteomes" id="UP000244855"/>
    </source>
</evidence>
<evidence type="ECO:0000256" key="3">
    <source>
        <dbReference type="ARBA" id="ARBA00010617"/>
    </source>
</evidence>
<dbReference type="PRINTS" id="PR00385">
    <property type="entry name" value="P450"/>
</dbReference>
<gene>
    <name evidence="15" type="ORF">DM02DRAFT_613520</name>
</gene>
<keyword evidence="4 12" id="KW-0349">Heme</keyword>
<keyword evidence="10 13" id="KW-0503">Monooxygenase</keyword>
<evidence type="ECO:0000256" key="1">
    <source>
        <dbReference type="ARBA" id="ARBA00001971"/>
    </source>
</evidence>
<reference evidence="15 16" key="1">
    <citation type="journal article" date="2018" name="Sci. Rep.">
        <title>Comparative genomics provides insights into the lifestyle and reveals functional heterogeneity of dark septate endophytic fungi.</title>
        <authorList>
            <person name="Knapp D.G."/>
            <person name="Nemeth J.B."/>
            <person name="Barry K."/>
            <person name="Hainaut M."/>
            <person name="Henrissat B."/>
            <person name="Johnson J."/>
            <person name="Kuo A."/>
            <person name="Lim J.H.P."/>
            <person name="Lipzen A."/>
            <person name="Nolan M."/>
            <person name="Ohm R.A."/>
            <person name="Tamas L."/>
            <person name="Grigoriev I.V."/>
            <person name="Spatafora J.W."/>
            <person name="Nagy L.G."/>
            <person name="Kovacs G.M."/>
        </authorList>
    </citation>
    <scope>NUCLEOTIDE SEQUENCE [LARGE SCALE GENOMIC DNA]</scope>
    <source>
        <strain evidence="15 16">DSE2036</strain>
    </source>
</reference>
<evidence type="ECO:0000256" key="11">
    <source>
        <dbReference type="ARBA" id="ARBA00023136"/>
    </source>
</evidence>
<evidence type="ECO:0000256" key="4">
    <source>
        <dbReference type="ARBA" id="ARBA00022617"/>
    </source>
</evidence>
<evidence type="ECO:0000256" key="9">
    <source>
        <dbReference type="ARBA" id="ARBA00023004"/>
    </source>
</evidence>
<accession>A0A2V1DTV1</accession>
<keyword evidence="6 12" id="KW-0479">Metal-binding</keyword>
<evidence type="ECO:0000256" key="5">
    <source>
        <dbReference type="ARBA" id="ARBA00022692"/>
    </source>
</evidence>
<dbReference type="AlphaFoldDB" id="A0A2V1DTV1"/>
<dbReference type="PROSITE" id="PS00086">
    <property type="entry name" value="CYTOCHROME_P450"/>
    <property type="match status" value="1"/>
</dbReference>
<keyword evidence="5 14" id="KW-0812">Transmembrane</keyword>
<comment type="cofactor">
    <cofactor evidence="1 12">
        <name>heme</name>
        <dbReference type="ChEBI" id="CHEBI:30413"/>
    </cofactor>
</comment>
<dbReference type="Gene3D" id="1.10.630.10">
    <property type="entry name" value="Cytochrome P450"/>
    <property type="match status" value="1"/>
</dbReference>
<dbReference type="GO" id="GO:0016020">
    <property type="term" value="C:membrane"/>
    <property type="evidence" value="ECO:0007669"/>
    <property type="project" value="UniProtKB-SubCell"/>
</dbReference>
<evidence type="ECO:0000313" key="15">
    <source>
        <dbReference type="EMBL" id="PVI01571.1"/>
    </source>
</evidence>
<sequence>MSSTLVATAALLGLVAHHGVFIRGEYHLKLRQVVAGHAVLAVTSYYLLCHISQSFIEASFALLIGSSIYFTTLFTSIAIYRIFFHPLRNFPGPKLAGLSKFWHVYHALDSRNYRLQREINKKYGSVVRTGPNEISIYHPQGIELLDGPKSTTTKDAFYDILRPNSSAIFTRDEKEHTDRRKTWTQSLSQRSMDEFRPRIAKVSLALRGAVDKFVDEGKPVDVNDLMAWYSFDVMGEVVFGQDFGSIKNRKTHPAFIIQEHALGLLGPILDTQWIAQMGFAFVPFIGNVKRWMTMVAFCKEQMANRFRRHEETKTPDMAGWFINEFKALNGNTNEDYLSKHFHGTTISVVVASDTTRSAFIAIWWYLCQYPEHMHKIQEEIENVDVMDANALALLPHFNAVINEVLRIMPPAMTGNGRMTGPNGMTVDGQFIPPGTKVTAPKYVIMRQESAFEHADDFIPERWTSRPELVKDRRAFGPFSFGHRQCPGKVLAYAELRLTTALFLKKYNVSFAEGYDPDTMWRDLKDQVTAQPGKVLCNFTPRD</sequence>
<evidence type="ECO:0000256" key="8">
    <source>
        <dbReference type="ARBA" id="ARBA00023002"/>
    </source>
</evidence>
<dbReference type="InterPro" id="IPR017972">
    <property type="entry name" value="Cyt_P450_CS"/>
</dbReference>
<dbReference type="GO" id="GO:0005506">
    <property type="term" value="F:iron ion binding"/>
    <property type="evidence" value="ECO:0007669"/>
    <property type="project" value="InterPro"/>
</dbReference>
<organism evidence="15 16">
    <name type="scientific">Periconia macrospinosa</name>
    <dbReference type="NCBI Taxonomy" id="97972"/>
    <lineage>
        <taxon>Eukaryota</taxon>
        <taxon>Fungi</taxon>
        <taxon>Dikarya</taxon>
        <taxon>Ascomycota</taxon>
        <taxon>Pezizomycotina</taxon>
        <taxon>Dothideomycetes</taxon>
        <taxon>Pleosporomycetidae</taxon>
        <taxon>Pleosporales</taxon>
        <taxon>Massarineae</taxon>
        <taxon>Periconiaceae</taxon>
        <taxon>Periconia</taxon>
    </lineage>
</organism>
<keyword evidence="11 14" id="KW-0472">Membrane</keyword>
<dbReference type="PANTHER" id="PTHR24305">
    <property type="entry name" value="CYTOCHROME P450"/>
    <property type="match status" value="1"/>
</dbReference>
<feature type="transmembrane region" description="Helical" evidence="14">
    <location>
        <begin position="29"/>
        <end position="48"/>
    </location>
</feature>
<dbReference type="InterPro" id="IPR036396">
    <property type="entry name" value="Cyt_P450_sf"/>
</dbReference>
<evidence type="ECO:0000256" key="2">
    <source>
        <dbReference type="ARBA" id="ARBA00004370"/>
    </source>
</evidence>
<dbReference type="SUPFAM" id="SSF48264">
    <property type="entry name" value="Cytochrome P450"/>
    <property type="match status" value="1"/>
</dbReference>
<evidence type="ECO:0000256" key="6">
    <source>
        <dbReference type="ARBA" id="ARBA00022723"/>
    </source>
</evidence>
<feature type="transmembrane region" description="Helical" evidence="14">
    <location>
        <begin position="60"/>
        <end position="83"/>
    </location>
</feature>
<dbReference type="InterPro" id="IPR050121">
    <property type="entry name" value="Cytochrome_P450_monoxygenase"/>
</dbReference>
<evidence type="ECO:0000256" key="10">
    <source>
        <dbReference type="ARBA" id="ARBA00023033"/>
    </source>
</evidence>
<dbReference type="PANTHER" id="PTHR24305:SF112">
    <property type="entry name" value="L-ORNITHINE-N5-MONOOXYGENASE (EUROFUNG)"/>
    <property type="match status" value="1"/>
</dbReference>
<keyword evidence="7 14" id="KW-1133">Transmembrane helix</keyword>
<comment type="similarity">
    <text evidence="3 13">Belongs to the cytochrome P450 family.</text>
</comment>
<dbReference type="PRINTS" id="PR00463">
    <property type="entry name" value="EP450I"/>
</dbReference>
<dbReference type="GO" id="GO:0016705">
    <property type="term" value="F:oxidoreductase activity, acting on paired donors, with incorporation or reduction of molecular oxygen"/>
    <property type="evidence" value="ECO:0007669"/>
    <property type="project" value="InterPro"/>
</dbReference>
<comment type="subcellular location">
    <subcellularLocation>
        <location evidence="2">Membrane</location>
    </subcellularLocation>
</comment>
<keyword evidence="9 12" id="KW-0408">Iron</keyword>
<dbReference type="STRING" id="97972.A0A2V1DTV1"/>
<dbReference type="InterPro" id="IPR001128">
    <property type="entry name" value="Cyt_P450"/>
</dbReference>
<dbReference type="OrthoDB" id="6692864at2759"/>
<evidence type="ECO:0000256" key="12">
    <source>
        <dbReference type="PIRSR" id="PIRSR602401-1"/>
    </source>
</evidence>
<dbReference type="Proteomes" id="UP000244855">
    <property type="component" value="Unassembled WGS sequence"/>
</dbReference>
<dbReference type="GO" id="GO:0004497">
    <property type="term" value="F:monooxygenase activity"/>
    <property type="evidence" value="ECO:0007669"/>
    <property type="project" value="UniProtKB-KW"/>
</dbReference>
<proteinExistence type="inferred from homology"/>
<protein>
    <submittedName>
        <fullName evidence="15">Cytochrome P450</fullName>
    </submittedName>
</protein>
<feature type="binding site" description="axial binding residue" evidence="12">
    <location>
        <position position="485"/>
    </location>
    <ligand>
        <name>heme</name>
        <dbReference type="ChEBI" id="CHEBI:30413"/>
    </ligand>
    <ligandPart>
        <name>Fe</name>
        <dbReference type="ChEBI" id="CHEBI:18248"/>
    </ligandPart>
</feature>
<dbReference type="Pfam" id="PF00067">
    <property type="entry name" value="p450"/>
    <property type="match status" value="1"/>
</dbReference>